<evidence type="ECO:0000313" key="2">
    <source>
        <dbReference type="Proteomes" id="UP001211044"/>
    </source>
</evidence>
<evidence type="ECO:0000313" key="1">
    <source>
        <dbReference type="EMBL" id="WCE46747.1"/>
    </source>
</evidence>
<dbReference type="NCBIfam" id="TIGR03089">
    <property type="entry name" value="TIGR03089 family protein"/>
    <property type="match status" value="1"/>
</dbReference>
<dbReference type="Proteomes" id="UP001211044">
    <property type="component" value="Chromosome"/>
</dbReference>
<dbReference type="RefSeq" id="WP_004806014.1">
    <property type="nucleotide sequence ID" value="NZ_CP116394.1"/>
</dbReference>
<organism evidence="1 2">
    <name type="scientific">Winkia neuii subsp. anitrata</name>
    <dbReference type="NCBI Taxonomy" id="29318"/>
    <lineage>
        <taxon>Bacteria</taxon>
        <taxon>Bacillati</taxon>
        <taxon>Actinomycetota</taxon>
        <taxon>Actinomycetes</taxon>
        <taxon>Actinomycetales</taxon>
        <taxon>Actinomycetaceae</taxon>
        <taxon>Winkia</taxon>
    </lineage>
</organism>
<dbReference type="AlphaFoldDB" id="A0AB38XR15"/>
<gene>
    <name evidence="1" type="ORF">PIG85_03630</name>
</gene>
<name>A0AB38XR15_9ACTO</name>
<reference evidence="1" key="1">
    <citation type="submission" date="2023-01" db="EMBL/GenBank/DDBJ databases">
        <title>Comparative Genomic Analysis of the Clinically-Derived Winkia Strain NY0527 Provides Evidence into the Taxonomic Reassignment of Winkia neuii and Characterizes Their Virulence Traits.</title>
        <authorList>
            <person name="Cai X."/>
            <person name="Peng Y."/>
            <person name="Li M."/>
            <person name="Qiu Y."/>
            <person name="Wang Y."/>
            <person name="Xu L."/>
            <person name="Hou Q."/>
        </authorList>
    </citation>
    <scope>NUCLEOTIDE SEQUENCE</scope>
    <source>
        <strain evidence="1">NY0527</strain>
    </source>
</reference>
<proteinExistence type="predicted"/>
<sequence length="228" mass="24523">MNLVSLVRDLDKRVSPALTSYVGGERVELTGHVLANWFSKIANLLVDLSDGDTEAAVTLDLPLHWRSICWTIGTWHASLPLNTSAPVLAVTDQVDTAKTWVKEDRADSVGLLSLPFHHLTYPHPLPEGTVDIASDMMANADSLVWAPSPDEDLPLYEGGPAFAEVTSIAPVPAGRFAISGDLFAVSLQCVRLWAAGGSAVLIPADLDDQELERILQVEGATLGDVHLR</sequence>
<dbReference type="EMBL" id="CP116394">
    <property type="protein sequence ID" value="WCE46747.1"/>
    <property type="molecule type" value="Genomic_DNA"/>
</dbReference>
<protein>
    <submittedName>
        <fullName evidence="1">TIGR03089 family protein</fullName>
    </submittedName>
</protein>
<accession>A0AB38XR15</accession>
<dbReference type="InterPro" id="IPR017523">
    <property type="entry name" value="Rv3268"/>
</dbReference>
<dbReference type="KEGG" id="wne:PIG85_03630"/>